<sequence>MKSTSLTCKATNCVHNKSGDCMAGVINVKGVNAKTISETICNTFVEEGGYAYDKLSNIYDNKKTVPESIKCIASNCKYNENDKCNAKDVQIMAARAACGTFELS</sequence>
<dbReference type="EMBL" id="JANKBY010000350">
    <property type="protein sequence ID" value="MCR1824600.1"/>
    <property type="molecule type" value="Genomic_DNA"/>
</dbReference>
<comment type="caution">
    <text evidence="2">The sequence shown here is derived from an EMBL/GenBank/DDBJ whole genome shotgun (WGS) entry which is preliminary data.</text>
</comment>
<proteinExistence type="predicted"/>
<feature type="domain" description="DUF1540" evidence="1">
    <location>
        <begin position="69"/>
        <end position="101"/>
    </location>
</feature>
<evidence type="ECO:0000313" key="2">
    <source>
        <dbReference type="EMBL" id="MCR1824600.1"/>
    </source>
</evidence>
<protein>
    <submittedName>
        <fullName evidence="2">DUF1540 domain-containing protein</fullName>
    </submittedName>
</protein>
<dbReference type="AlphaFoldDB" id="A0A9X2MDH9"/>
<dbReference type="Proteomes" id="UP001140817">
    <property type="component" value="Unassembled WGS sequence"/>
</dbReference>
<name>A0A9X2MDH9_9FIRM</name>
<feature type="domain" description="DUF1540" evidence="1">
    <location>
        <begin position="7"/>
        <end position="44"/>
    </location>
</feature>
<reference evidence="2" key="1">
    <citation type="submission" date="2022-07" db="EMBL/GenBank/DDBJ databases">
        <title>Enhanced cultured diversity of the mouse gut microbiota enables custom-made synthetic communities.</title>
        <authorList>
            <person name="Afrizal A."/>
        </authorList>
    </citation>
    <scope>NUCLEOTIDE SEQUENCE</scope>
    <source>
        <strain evidence="2">DSM 29186</strain>
    </source>
</reference>
<dbReference type="RefSeq" id="WP_074429741.1">
    <property type="nucleotide sequence ID" value="NZ_JANKBY010000350.1"/>
</dbReference>
<organism evidence="2 3">
    <name type="scientific">Terrisporobacter muris</name>
    <dbReference type="NCBI Taxonomy" id="2963284"/>
    <lineage>
        <taxon>Bacteria</taxon>
        <taxon>Bacillati</taxon>
        <taxon>Bacillota</taxon>
        <taxon>Clostridia</taxon>
        <taxon>Peptostreptococcales</taxon>
        <taxon>Peptostreptococcaceae</taxon>
        <taxon>Terrisporobacter</taxon>
    </lineage>
</organism>
<evidence type="ECO:0000313" key="3">
    <source>
        <dbReference type="Proteomes" id="UP001140817"/>
    </source>
</evidence>
<gene>
    <name evidence="2" type="ORF">NSA58_17620</name>
</gene>
<keyword evidence="3" id="KW-1185">Reference proteome</keyword>
<dbReference type="InterPro" id="IPR011437">
    <property type="entry name" value="DUF1540"/>
</dbReference>
<dbReference type="Pfam" id="PF07561">
    <property type="entry name" value="DUF1540"/>
    <property type="match status" value="2"/>
</dbReference>
<accession>A0A9X2MDH9</accession>
<evidence type="ECO:0000259" key="1">
    <source>
        <dbReference type="Pfam" id="PF07561"/>
    </source>
</evidence>